<dbReference type="AlphaFoldDB" id="A0AAN7EPG3"/>
<organism evidence="1 2">
    <name type="scientific">Quercus rubra</name>
    <name type="common">Northern red oak</name>
    <name type="synonym">Quercus borealis</name>
    <dbReference type="NCBI Taxonomy" id="3512"/>
    <lineage>
        <taxon>Eukaryota</taxon>
        <taxon>Viridiplantae</taxon>
        <taxon>Streptophyta</taxon>
        <taxon>Embryophyta</taxon>
        <taxon>Tracheophyta</taxon>
        <taxon>Spermatophyta</taxon>
        <taxon>Magnoliopsida</taxon>
        <taxon>eudicotyledons</taxon>
        <taxon>Gunneridae</taxon>
        <taxon>Pentapetalae</taxon>
        <taxon>rosids</taxon>
        <taxon>fabids</taxon>
        <taxon>Fagales</taxon>
        <taxon>Fagaceae</taxon>
        <taxon>Quercus</taxon>
    </lineage>
</organism>
<dbReference type="SUPFAM" id="SSF56219">
    <property type="entry name" value="DNase I-like"/>
    <property type="match status" value="1"/>
</dbReference>
<sequence length="306" mass="35707">MELITRVVILSLWGGQHVDWSYLGYCGASGEEVVGRFSVSCKFKSVVDLFEWAFTGVYGPNSVRQRRLLWEELFGLSSGWNVPWCVGSDFNVVRFPSECAGSTVYTAAMCEFFYFILEKGLIDLPLEGETFTWSNSREVESKARLDRFLFFANWEDKFPTVCQSKMSRLLSDHFLIVLEGGSFQPRGRRPFRFENIWLKDEGFVDKVRCWWESYHFQGTSSFDLAKKLKMLKTNLKKWKVEVFGNVEEQGKQLWKDLVDLENIEESHGLTAEERLELDRIQGELEKASLLEEICWRQESRVLCIRE</sequence>
<dbReference type="InterPro" id="IPR036691">
    <property type="entry name" value="Endo/exonu/phosph_ase_sf"/>
</dbReference>
<dbReference type="PANTHER" id="PTHR33710">
    <property type="entry name" value="BNAC02G09200D PROTEIN"/>
    <property type="match status" value="1"/>
</dbReference>
<dbReference type="Proteomes" id="UP001324115">
    <property type="component" value="Unassembled WGS sequence"/>
</dbReference>
<protein>
    <recommendedName>
        <fullName evidence="3">Endonuclease/exonuclease/phosphatase domain-containing protein</fullName>
    </recommendedName>
</protein>
<name>A0AAN7EPG3_QUERU</name>
<dbReference type="PANTHER" id="PTHR33710:SF64">
    <property type="entry name" value="ENDONUCLEASE_EXONUCLEASE_PHOSPHATASE DOMAIN-CONTAINING PROTEIN"/>
    <property type="match status" value="1"/>
</dbReference>
<evidence type="ECO:0000313" key="2">
    <source>
        <dbReference type="Proteomes" id="UP001324115"/>
    </source>
</evidence>
<evidence type="ECO:0008006" key="3">
    <source>
        <dbReference type="Google" id="ProtNLM"/>
    </source>
</evidence>
<gene>
    <name evidence="1" type="ORF">RGQ29_027450</name>
</gene>
<proteinExistence type="predicted"/>
<accession>A0AAN7EPG3</accession>
<comment type="caution">
    <text evidence="1">The sequence shown here is derived from an EMBL/GenBank/DDBJ whole genome shotgun (WGS) entry which is preliminary data.</text>
</comment>
<dbReference type="Gene3D" id="3.60.10.10">
    <property type="entry name" value="Endonuclease/exonuclease/phosphatase"/>
    <property type="match status" value="1"/>
</dbReference>
<evidence type="ECO:0000313" key="1">
    <source>
        <dbReference type="EMBL" id="KAK4576924.1"/>
    </source>
</evidence>
<dbReference type="EMBL" id="JAXUIC010000008">
    <property type="protein sequence ID" value="KAK4576924.1"/>
    <property type="molecule type" value="Genomic_DNA"/>
</dbReference>
<reference evidence="1 2" key="1">
    <citation type="journal article" date="2023" name="G3 (Bethesda)">
        <title>A haplotype-resolved chromosome-scale genome for Quercus rubra L. provides insights into the genetics of adaptive traits for red oak species.</title>
        <authorList>
            <person name="Kapoor B."/>
            <person name="Jenkins J."/>
            <person name="Schmutz J."/>
            <person name="Zhebentyayeva T."/>
            <person name="Kuelheim C."/>
            <person name="Coggeshall M."/>
            <person name="Heim C."/>
            <person name="Lasky J.R."/>
            <person name="Leites L."/>
            <person name="Islam-Faridi N."/>
            <person name="Romero-Severson J."/>
            <person name="DeLeo V.L."/>
            <person name="Lucas S.M."/>
            <person name="Lazic D."/>
            <person name="Gailing O."/>
            <person name="Carlson J."/>
            <person name="Staton M."/>
        </authorList>
    </citation>
    <scope>NUCLEOTIDE SEQUENCE [LARGE SCALE GENOMIC DNA]</scope>
    <source>
        <strain evidence="1">Pseudo-F2</strain>
    </source>
</reference>
<keyword evidence="2" id="KW-1185">Reference proteome</keyword>